<dbReference type="Proteomes" id="UP000006727">
    <property type="component" value="Chromosome 2"/>
</dbReference>
<evidence type="ECO:0000313" key="3">
    <source>
        <dbReference type="Proteomes" id="UP000006727"/>
    </source>
</evidence>
<reference evidence="2" key="3">
    <citation type="submission" date="2020-12" db="UniProtKB">
        <authorList>
            <consortium name="EnsemblPlants"/>
        </authorList>
    </citation>
    <scope>IDENTIFICATION</scope>
</reference>
<dbReference type="AlphaFoldDB" id="A0A7I4FL01"/>
<reference evidence="2 3" key="2">
    <citation type="journal article" date="2018" name="Plant J.">
        <title>The Physcomitrella patens chromosome-scale assembly reveals moss genome structure and evolution.</title>
        <authorList>
            <person name="Lang D."/>
            <person name="Ullrich K.K."/>
            <person name="Murat F."/>
            <person name="Fuchs J."/>
            <person name="Jenkins J."/>
            <person name="Haas F.B."/>
            <person name="Piednoel M."/>
            <person name="Gundlach H."/>
            <person name="Van Bel M."/>
            <person name="Meyberg R."/>
            <person name="Vives C."/>
            <person name="Morata J."/>
            <person name="Symeonidi A."/>
            <person name="Hiss M."/>
            <person name="Muchero W."/>
            <person name="Kamisugi Y."/>
            <person name="Saleh O."/>
            <person name="Blanc G."/>
            <person name="Decker E.L."/>
            <person name="van Gessel N."/>
            <person name="Grimwood J."/>
            <person name="Hayes R.D."/>
            <person name="Graham S.W."/>
            <person name="Gunter L.E."/>
            <person name="McDaniel S.F."/>
            <person name="Hoernstein S.N.W."/>
            <person name="Larsson A."/>
            <person name="Li F.W."/>
            <person name="Perroud P.F."/>
            <person name="Phillips J."/>
            <person name="Ranjan P."/>
            <person name="Rokshar D.S."/>
            <person name="Rothfels C.J."/>
            <person name="Schneider L."/>
            <person name="Shu S."/>
            <person name="Stevenson D.W."/>
            <person name="Thummler F."/>
            <person name="Tillich M."/>
            <person name="Villarreal Aguilar J.C."/>
            <person name="Widiez T."/>
            <person name="Wong G.K."/>
            <person name="Wymore A."/>
            <person name="Zhang Y."/>
            <person name="Zimmer A.D."/>
            <person name="Quatrano R.S."/>
            <person name="Mayer K.F.X."/>
            <person name="Goodstein D."/>
            <person name="Casacuberta J.M."/>
            <person name="Vandepoele K."/>
            <person name="Reski R."/>
            <person name="Cuming A.C."/>
            <person name="Tuskan G.A."/>
            <person name="Maumus F."/>
            <person name="Salse J."/>
            <person name="Schmutz J."/>
            <person name="Rensing S.A."/>
        </authorList>
    </citation>
    <scope>NUCLEOTIDE SEQUENCE [LARGE SCALE GENOMIC DNA]</scope>
    <source>
        <strain evidence="2 3">cv. Gransden 2004</strain>
    </source>
</reference>
<keyword evidence="1" id="KW-0812">Transmembrane</keyword>
<protein>
    <submittedName>
        <fullName evidence="2">Uncharacterized protein</fullName>
    </submittedName>
</protein>
<evidence type="ECO:0000313" key="2">
    <source>
        <dbReference type="EnsemblPlants" id="Pp3c2_34790V3.1"/>
    </source>
</evidence>
<reference evidence="2 3" key="1">
    <citation type="journal article" date="2008" name="Science">
        <title>The Physcomitrella genome reveals evolutionary insights into the conquest of land by plants.</title>
        <authorList>
            <person name="Rensing S."/>
            <person name="Lang D."/>
            <person name="Zimmer A."/>
            <person name="Terry A."/>
            <person name="Salamov A."/>
            <person name="Shapiro H."/>
            <person name="Nishiyama T."/>
            <person name="Perroud P.-F."/>
            <person name="Lindquist E."/>
            <person name="Kamisugi Y."/>
            <person name="Tanahashi T."/>
            <person name="Sakakibara K."/>
            <person name="Fujita T."/>
            <person name="Oishi K."/>
            <person name="Shin-I T."/>
            <person name="Kuroki Y."/>
            <person name="Toyoda A."/>
            <person name="Suzuki Y."/>
            <person name="Hashimoto A."/>
            <person name="Yamaguchi K."/>
            <person name="Sugano A."/>
            <person name="Kohara Y."/>
            <person name="Fujiyama A."/>
            <person name="Anterola A."/>
            <person name="Aoki S."/>
            <person name="Ashton N."/>
            <person name="Barbazuk W.B."/>
            <person name="Barker E."/>
            <person name="Bennetzen J."/>
            <person name="Bezanilla M."/>
            <person name="Blankenship R."/>
            <person name="Cho S.H."/>
            <person name="Dutcher S."/>
            <person name="Estelle M."/>
            <person name="Fawcett J.A."/>
            <person name="Gundlach H."/>
            <person name="Hanada K."/>
            <person name="Heyl A."/>
            <person name="Hicks K.A."/>
            <person name="Hugh J."/>
            <person name="Lohr M."/>
            <person name="Mayer K."/>
            <person name="Melkozernov A."/>
            <person name="Murata T."/>
            <person name="Nelson D."/>
            <person name="Pils B."/>
            <person name="Prigge M."/>
            <person name="Reiss B."/>
            <person name="Renner T."/>
            <person name="Rombauts S."/>
            <person name="Rushton P."/>
            <person name="Sanderfoot A."/>
            <person name="Schween G."/>
            <person name="Shiu S.-H."/>
            <person name="Stueber K."/>
            <person name="Theodoulou F.L."/>
            <person name="Tu H."/>
            <person name="Van de Peer Y."/>
            <person name="Verrier P.J."/>
            <person name="Waters E."/>
            <person name="Wood A."/>
            <person name="Yang L."/>
            <person name="Cove D."/>
            <person name="Cuming A."/>
            <person name="Hasebe M."/>
            <person name="Lucas S."/>
            <person name="Mishler D.B."/>
            <person name="Reski R."/>
            <person name="Grigoriev I."/>
            <person name="Quatrano R.S."/>
            <person name="Boore J.L."/>
        </authorList>
    </citation>
    <scope>NUCLEOTIDE SEQUENCE [LARGE SCALE GENOMIC DNA]</scope>
    <source>
        <strain evidence="2 3">cv. Gransden 2004</strain>
    </source>
</reference>
<evidence type="ECO:0000256" key="1">
    <source>
        <dbReference type="SAM" id="Phobius"/>
    </source>
</evidence>
<organism evidence="2 3">
    <name type="scientific">Physcomitrium patens</name>
    <name type="common">Spreading-leaved earth moss</name>
    <name type="synonym">Physcomitrella patens</name>
    <dbReference type="NCBI Taxonomy" id="3218"/>
    <lineage>
        <taxon>Eukaryota</taxon>
        <taxon>Viridiplantae</taxon>
        <taxon>Streptophyta</taxon>
        <taxon>Embryophyta</taxon>
        <taxon>Bryophyta</taxon>
        <taxon>Bryophytina</taxon>
        <taxon>Bryopsida</taxon>
        <taxon>Funariidae</taxon>
        <taxon>Funariales</taxon>
        <taxon>Funariaceae</taxon>
        <taxon>Physcomitrium</taxon>
    </lineage>
</organism>
<proteinExistence type="predicted"/>
<keyword evidence="1" id="KW-0472">Membrane</keyword>
<dbReference type="EMBL" id="ABEU02000002">
    <property type="status" value="NOT_ANNOTATED_CDS"/>
    <property type="molecule type" value="Genomic_DNA"/>
</dbReference>
<dbReference type="InParanoid" id="A0A7I4FL01"/>
<keyword evidence="3" id="KW-1185">Reference proteome</keyword>
<accession>A0A7I4FL01</accession>
<dbReference type="Gramene" id="Pp3c2_34790V3.1">
    <property type="protein sequence ID" value="Pp3c2_34790V3.1"/>
    <property type="gene ID" value="Pp3c2_34790"/>
</dbReference>
<dbReference type="EnsemblPlants" id="Pp3c2_34790V3.1">
    <property type="protein sequence ID" value="Pp3c2_34790V3.1"/>
    <property type="gene ID" value="Pp3c2_34790"/>
</dbReference>
<feature type="transmembrane region" description="Helical" evidence="1">
    <location>
        <begin position="98"/>
        <end position="116"/>
    </location>
</feature>
<sequence>MLGCRSIQTILVITRKYCSTAKNCMLLAHLKMPHLPRVAQQAVSASGGGLFKTQETGNRGWMDPGIIPCSLLYFSIQCGFYDITCAHIMQRLFSGHTVFYMVYVLSVSGIYSSSVVW</sequence>
<name>A0A7I4FL01_PHYPA</name>
<keyword evidence="1" id="KW-1133">Transmembrane helix</keyword>